<evidence type="ECO:0000259" key="1">
    <source>
        <dbReference type="PROSITE" id="PS51750"/>
    </source>
</evidence>
<name>E5YB85_BILW3</name>
<dbReference type="OrthoDB" id="9808959at2"/>
<organism evidence="2 3">
    <name type="scientific">Bilophila wadsworthia (strain 3_1_6)</name>
    <dbReference type="NCBI Taxonomy" id="563192"/>
    <lineage>
        <taxon>Bacteria</taxon>
        <taxon>Pseudomonadati</taxon>
        <taxon>Thermodesulfobacteriota</taxon>
        <taxon>Desulfovibrionia</taxon>
        <taxon>Desulfovibrionales</taxon>
        <taxon>Desulfovibrionaceae</taxon>
        <taxon>Bilophila</taxon>
    </lineage>
</organism>
<dbReference type="PANTHER" id="PTHR36180:SF2">
    <property type="entry name" value="BRO FAMILY PROTEIN"/>
    <property type="match status" value="1"/>
</dbReference>
<evidence type="ECO:0000313" key="2">
    <source>
        <dbReference type="EMBL" id="EFV42781.1"/>
    </source>
</evidence>
<dbReference type="GeneID" id="78087665"/>
<dbReference type="STRING" id="563192.HMPREF0179_03458"/>
<feature type="domain" description="Bro-N" evidence="1">
    <location>
        <begin position="1"/>
        <end position="111"/>
    </location>
</feature>
<dbReference type="HOGENOM" id="CLU_046670_8_1_7"/>
<dbReference type="AlphaFoldDB" id="E5YB85"/>
<comment type="caution">
    <text evidence="2">The sequence shown here is derived from an EMBL/GenBank/DDBJ whole genome shotgun (WGS) entry which is preliminary data.</text>
</comment>
<dbReference type="SMART" id="SM01040">
    <property type="entry name" value="Bro-N"/>
    <property type="match status" value="1"/>
</dbReference>
<dbReference type="EMBL" id="ADCP02000001">
    <property type="protein sequence ID" value="EFV42781.1"/>
    <property type="molecule type" value="Genomic_DNA"/>
</dbReference>
<keyword evidence="3" id="KW-1185">Reference proteome</keyword>
<dbReference type="Proteomes" id="UP000006034">
    <property type="component" value="Unassembled WGS sequence"/>
</dbReference>
<dbReference type="RefSeq" id="WP_005030317.1">
    <property type="nucleotide sequence ID" value="NZ_KE150238.1"/>
</dbReference>
<sequence>MEAQIQVFRNGAFGSVRVVEHKGEPWFVASDVAKALGYANPQEATREHCKKVNKITQPSKSLTSVKRPPTFINIIPESDVYRLVMRSNLPGAVEFQDWVCEEVIPTIRKSGGYLATKPDDTPETILARAVLIAQDTLKRVEAERDEALRTKAWIGSRREATAMATAASATRRAKALEAQLGLAGDYLAVKGIKWLPEIFDLTKGGTYSQIGKYLKRLSLTENYMVKTAPDSLHESVGLYHKDIIALFRKQLAEIPSLMRKYRHVCAPQA</sequence>
<evidence type="ECO:0000313" key="3">
    <source>
        <dbReference type="Proteomes" id="UP000006034"/>
    </source>
</evidence>
<protein>
    <recommendedName>
        <fullName evidence="1">Bro-N domain-containing protein</fullName>
    </recommendedName>
</protein>
<reference evidence="2 3" key="2">
    <citation type="submission" date="2013-04" db="EMBL/GenBank/DDBJ databases">
        <title>The Genome Sequence of Bilophila wadsworthia 3_1_6.</title>
        <authorList>
            <consortium name="The Broad Institute Genomics Platform"/>
            <person name="Earl A."/>
            <person name="Ward D."/>
            <person name="Feldgarden M."/>
            <person name="Gevers D."/>
            <person name="Sibley C."/>
            <person name="Strauss J."/>
            <person name="Allen-Vercoe E."/>
            <person name="Walker B."/>
            <person name="Young S."/>
            <person name="Zeng Q."/>
            <person name="Gargeya S."/>
            <person name="Fitzgerald M."/>
            <person name="Haas B."/>
            <person name="Abouelleil A."/>
            <person name="Allen A.W."/>
            <person name="Alvarado L."/>
            <person name="Arachchi H.M."/>
            <person name="Berlin A.M."/>
            <person name="Chapman S.B."/>
            <person name="Gainer-Dewar J."/>
            <person name="Goldberg J."/>
            <person name="Griggs A."/>
            <person name="Gujja S."/>
            <person name="Hansen M."/>
            <person name="Howarth C."/>
            <person name="Imamovic A."/>
            <person name="Ireland A."/>
            <person name="Larimer J."/>
            <person name="McCowan C."/>
            <person name="Murphy C."/>
            <person name="Pearson M."/>
            <person name="Poon T.W."/>
            <person name="Priest M."/>
            <person name="Roberts A."/>
            <person name="Saif S."/>
            <person name="Shea T."/>
            <person name="Sisk P."/>
            <person name="Sykes S."/>
            <person name="Wortman J."/>
            <person name="Nusbaum C."/>
            <person name="Birren B."/>
        </authorList>
    </citation>
    <scope>NUCLEOTIDE SEQUENCE [LARGE SCALE GENOMIC DNA]</scope>
    <source>
        <strain evidence="2 3">3_1_6</strain>
    </source>
</reference>
<dbReference type="PANTHER" id="PTHR36180">
    <property type="entry name" value="DNA-BINDING PROTEIN-RELATED-RELATED"/>
    <property type="match status" value="1"/>
</dbReference>
<reference evidence="2 3" key="1">
    <citation type="submission" date="2010-10" db="EMBL/GenBank/DDBJ databases">
        <authorList>
            <consortium name="The Broad Institute Genome Sequencing Platform"/>
            <person name="Ward D."/>
            <person name="Earl A."/>
            <person name="Feldgarden M."/>
            <person name="Young S.K."/>
            <person name="Gargeya S."/>
            <person name="Zeng Q."/>
            <person name="Alvarado L."/>
            <person name="Berlin A."/>
            <person name="Bochicchio J."/>
            <person name="Chapman S.B."/>
            <person name="Chen Z."/>
            <person name="Freedman E."/>
            <person name="Gellesch M."/>
            <person name="Goldberg J."/>
            <person name="Griggs A."/>
            <person name="Gujja S."/>
            <person name="Heilman E."/>
            <person name="Heiman D."/>
            <person name="Howarth C."/>
            <person name="Mehta T."/>
            <person name="Neiman D."/>
            <person name="Pearson M."/>
            <person name="Roberts A."/>
            <person name="Saif S."/>
            <person name="Shea T."/>
            <person name="Shenoy N."/>
            <person name="Sisk P."/>
            <person name="Stolte C."/>
            <person name="Sykes S."/>
            <person name="White J."/>
            <person name="Yandava C."/>
            <person name="Allen-Vercoe E."/>
            <person name="Sibley C."/>
            <person name="Ambrose C.E."/>
            <person name="Strauss J."/>
            <person name="Daigneault M."/>
            <person name="Haas B."/>
            <person name="Nusbaum C."/>
            <person name="Birren B."/>
        </authorList>
    </citation>
    <scope>NUCLEOTIDE SEQUENCE [LARGE SCALE GENOMIC DNA]</scope>
    <source>
        <strain evidence="2 3">3_1_6</strain>
    </source>
</reference>
<dbReference type="InterPro" id="IPR003497">
    <property type="entry name" value="BRO_N_domain"/>
</dbReference>
<accession>E5YB85</accession>
<gene>
    <name evidence="2" type="ORF">HMPREF0179_03458</name>
</gene>
<dbReference type="Pfam" id="PF02498">
    <property type="entry name" value="Bro-N"/>
    <property type="match status" value="1"/>
</dbReference>
<dbReference type="PROSITE" id="PS51750">
    <property type="entry name" value="BRO_N"/>
    <property type="match status" value="1"/>
</dbReference>
<dbReference type="eggNOG" id="COG3617">
    <property type="taxonomic scope" value="Bacteria"/>
</dbReference>
<proteinExistence type="predicted"/>